<protein>
    <submittedName>
        <fullName evidence="3">CHAT domain-containing protein</fullName>
    </submittedName>
</protein>
<keyword evidence="1" id="KW-1133">Transmembrane helix</keyword>
<dbReference type="Gene3D" id="1.25.40.10">
    <property type="entry name" value="Tetratricopeptide repeat domain"/>
    <property type="match status" value="2"/>
</dbReference>
<dbReference type="Pfam" id="PF12770">
    <property type="entry name" value="CHAT"/>
    <property type="match status" value="1"/>
</dbReference>
<keyword evidence="4" id="KW-1185">Reference proteome</keyword>
<feature type="domain" description="CHAT" evidence="2">
    <location>
        <begin position="727"/>
        <end position="1023"/>
    </location>
</feature>
<dbReference type="InterPro" id="IPR011990">
    <property type="entry name" value="TPR-like_helical_dom_sf"/>
</dbReference>
<name>A0AA97EQB0_9FLAO</name>
<keyword evidence="1" id="KW-0812">Transmembrane</keyword>
<gene>
    <name evidence="3" type="ORF">RNZ46_02560</name>
</gene>
<dbReference type="EMBL" id="CP136521">
    <property type="protein sequence ID" value="WOD44153.1"/>
    <property type="molecule type" value="Genomic_DNA"/>
</dbReference>
<evidence type="ECO:0000313" key="3">
    <source>
        <dbReference type="EMBL" id="WOD44153.1"/>
    </source>
</evidence>
<dbReference type="KEGG" id="hws:RNZ46_02560"/>
<accession>A0AA97EQB0</accession>
<proteinExistence type="predicted"/>
<reference evidence="4" key="1">
    <citation type="submission" date="2024-06" db="EMBL/GenBank/DDBJ databases">
        <title>Hwangdonia haimaensis gen. nov., sp. nov., a member of the family Flavobacteriaceae isolated from the haima cold seep.</title>
        <authorList>
            <person name="Li J."/>
        </authorList>
    </citation>
    <scope>NUCLEOTIDE SEQUENCE [LARGE SCALE GENOMIC DNA]</scope>
    <source>
        <strain evidence="4">SCSIO 19198</strain>
    </source>
</reference>
<keyword evidence="1" id="KW-0472">Membrane</keyword>
<evidence type="ECO:0000313" key="4">
    <source>
        <dbReference type="Proteomes" id="UP001302486"/>
    </source>
</evidence>
<feature type="transmembrane region" description="Helical" evidence="1">
    <location>
        <begin position="1036"/>
        <end position="1053"/>
    </location>
</feature>
<dbReference type="RefSeq" id="WP_316983827.1">
    <property type="nucleotide sequence ID" value="NZ_CP136521.1"/>
</dbReference>
<dbReference type="Proteomes" id="UP001302486">
    <property type="component" value="Chromosome"/>
</dbReference>
<sequence>MCTTTLQAQNKSVFNTQYIDQLIENDSLEKAENELHIQTQYYTNNKQYDSLSNLVYYHGRIALLKGDNDFFHKSKTALEKLKSLTNNPDDIYNAYADMSTLTVDNGMYQESYDFNKLGFEQAEKSSTDRLNKMAKRAYGLSSTSYFMRKFDLVKKHGLEAFKINQSNPKATATNVYSACNIVGLMMQNENKLDSALYYYNKGFDALKNTKGSLNERYYYPAVLAGNMAIIYMNQGKFSKSLKIQENAIRNYKIYIDSSAKSSNMSNVKYNYLAIINDMGSNYVKLGQVERALNLFEYNYKKAKAYFPDNSIQQIIFINQFAQGKWVAHDGEEALRLINESYKKFKNISEDYAGYMTYAMGTKANILENMDSIAAAYDAYQLSDALFETVSPGSYSHDRLTKLRESALFYSRNGYEKEANIATNKVLEVVNKTATQEDLETIKANNLMAEVQFNLKNYNAAISWSEKSLALLEKNKALKSTDSAYWQTLKAMPLLYKSKATYKRIDTTNVKAVSDIYNTLKNSIDILNTSSSKYISNVDKSEHLSKMKPVLNFTMQISLKLYEMTKDSLYLEQLISMHESTLYSRIRSKLSIRENIQFKDVPQDILEKENTLKNTLKRLRNDINLDENSIQQFINTNNEWLIFLDDLKKKYPKYYNMRYKTIKQSLGNIQNNIPKNTTVIRYLYINSNLYAFIATEKSTALYKLNSENLEAQIQLASNNITEKDSSKKALHQLYKQLWEPFETKITTKNIIIIPDGALFNLSFECLTFKEINSFKELETNSLLSKYSISYNYSLLLVDNKKTVDYQNDFIAFAPEFNDKMKTDYKIAITDSIAIDKTYLKLIPQPFSVDLAKEFSQLFNGTSFINEKASKQIFKNEANEHKIIHIGTHAESNNITPELSRLIFAKNDDNEDNSLYTYEIYNENLNSNLAILTACETGKPTFQAGEGMISLAHAFNYAGSESILTSLWKIDEQSSAKIIELFYNNIKNGLPKDKALQQAKLDYIAQAEGRTVTPQYWAGLVLIGDVSPIALQTDSNTIFYWLFAMLGLVLLIVLVRKLKTKNKN</sequence>
<organism evidence="3 4">
    <name type="scientific">Hwangdonia lutea</name>
    <dbReference type="NCBI Taxonomy" id="3075823"/>
    <lineage>
        <taxon>Bacteria</taxon>
        <taxon>Pseudomonadati</taxon>
        <taxon>Bacteroidota</taxon>
        <taxon>Flavobacteriia</taxon>
        <taxon>Flavobacteriales</taxon>
        <taxon>Flavobacteriaceae</taxon>
        <taxon>Hwangdonia</taxon>
    </lineage>
</organism>
<dbReference type="InterPro" id="IPR024983">
    <property type="entry name" value="CHAT_dom"/>
</dbReference>
<dbReference type="SUPFAM" id="SSF48452">
    <property type="entry name" value="TPR-like"/>
    <property type="match status" value="2"/>
</dbReference>
<dbReference type="AlphaFoldDB" id="A0AA97EQB0"/>
<evidence type="ECO:0000256" key="1">
    <source>
        <dbReference type="SAM" id="Phobius"/>
    </source>
</evidence>
<evidence type="ECO:0000259" key="2">
    <source>
        <dbReference type="Pfam" id="PF12770"/>
    </source>
</evidence>